<reference evidence="4" key="1">
    <citation type="submission" date="2021-01" db="EMBL/GenBank/DDBJ databases">
        <title>Ramlibacter sp. strain AW1 16S ribosomal RNA gene Genome sequencing and assembly.</title>
        <authorList>
            <person name="Kang M."/>
        </authorList>
    </citation>
    <scope>NUCLEOTIDE SEQUENCE</scope>
    <source>
        <strain evidence="4">AW1</strain>
    </source>
</reference>
<sequence length="443" mass="47959">MTRVLLRGGWIISMDPAIGDLRTGDLLIEGERIAAVAPRIEADDAEHVDARDMIVLPGFVDTHRHTWQTCVRHRYADIDPQIYFAEMLGRKGAAFRPEDVYVGTLLGAVSALDGGITTLLDWAHVQNSPEHTDAAIQALRDAGIRGVFAHGWPLVDGASWMFDSERGHPEDIRRLRAQVFASDDQLLTLAMAARGPEMARREVWLADLRLARELDIRSSIHMGAYARNAPVRAIAQMHEAGVLADDLTFVHCCHCGDDEISMMADAGVSASLGVHCEMNAQGIGDIPFDRLLAVGIRPSLSGDTETKCSGDMFTQMRHAFAYYRSWMGGGHSTATHAPPTMSLRDALEFATVAGARANGLDRQVGSLTPGKQADLMLLRTTDLNLTPVSDAVGAVVLAAHPGNVDTVFVAGRAVKRGGRMVGVDLDALRQRAQDSQAYVLGLP</sequence>
<comment type="similarity">
    <text evidence="1">Belongs to the metallo-dependent hydrolases superfamily. ATZ/TRZ family.</text>
</comment>
<keyword evidence="2" id="KW-0378">Hydrolase</keyword>
<dbReference type="Gene3D" id="2.30.40.10">
    <property type="entry name" value="Urease, subunit C, domain 1"/>
    <property type="match status" value="1"/>
</dbReference>
<dbReference type="AlphaFoldDB" id="A0A936ZNC3"/>
<protein>
    <submittedName>
        <fullName evidence="4">Amidohydrolase family protein</fullName>
    </submittedName>
</protein>
<dbReference type="PANTHER" id="PTHR43794">
    <property type="entry name" value="AMINOHYDROLASE SSNA-RELATED"/>
    <property type="match status" value="1"/>
</dbReference>
<evidence type="ECO:0000313" key="4">
    <source>
        <dbReference type="EMBL" id="MBL0423343.1"/>
    </source>
</evidence>
<name>A0A936ZNC3_9BURK</name>
<evidence type="ECO:0000256" key="2">
    <source>
        <dbReference type="ARBA" id="ARBA00022801"/>
    </source>
</evidence>
<evidence type="ECO:0000313" key="5">
    <source>
        <dbReference type="Proteomes" id="UP000613011"/>
    </source>
</evidence>
<dbReference type="InterPro" id="IPR006680">
    <property type="entry name" value="Amidohydro-rel"/>
</dbReference>
<dbReference type="GO" id="GO:0016810">
    <property type="term" value="F:hydrolase activity, acting on carbon-nitrogen (but not peptide) bonds"/>
    <property type="evidence" value="ECO:0007669"/>
    <property type="project" value="InterPro"/>
</dbReference>
<dbReference type="PANTHER" id="PTHR43794:SF11">
    <property type="entry name" value="AMIDOHYDROLASE-RELATED DOMAIN-CONTAINING PROTEIN"/>
    <property type="match status" value="1"/>
</dbReference>
<dbReference type="SUPFAM" id="SSF51338">
    <property type="entry name" value="Composite domain of metallo-dependent hydrolases"/>
    <property type="match status" value="1"/>
</dbReference>
<dbReference type="Pfam" id="PF01979">
    <property type="entry name" value="Amidohydro_1"/>
    <property type="match status" value="1"/>
</dbReference>
<dbReference type="NCBIfam" id="NF006056">
    <property type="entry name" value="PRK08204.1"/>
    <property type="match status" value="1"/>
</dbReference>
<evidence type="ECO:0000256" key="1">
    <source>
        <dbReference type="ARBA" id="ARBA00006745"/>
    </source>
</evidence>
<proteinExistence type="inferred from homology"/>
<dbReference type="InterPro" id="IPR032466">
    <property type="entry name" value="Metal_Hydrolase"/>
</dbReference>
<dbReference type="SUPFAM" id="SSF51556">
    <property type="entry name" value="Metallo-dependent hydrolases"/>
    <property type="match status" value="1"/>
</dbReference>
<dbReference type="RefSeq" id="WP_201686482.1">
    <property type="nucleotide sequence ID" value="NZ_JAEQNA010000014.1"/>
</dbReference>
<accession>A0A936ZNC3</accession>
<organism evidence="4 5">
    <name type="scientific">Ramlibacter aurantiacus</name>
    <dbReference type="NCBI Taxonomy" id="2801330"/>
    <lineage>
        <taxon>Bacteria</taxon>
        <taxon>Pseudomonadati</taxon>
        <taxon>Pseudomonadota</taxon>
        <taxon>Betaproteobacteria</taxon>
        <taxon>Burkholderiales</taxon>
        <taxon>Comamonadaceae</taxon>
        <taxon>Ramlibacter</taxon>
    </lineage>
</organism>
<dbReference type="EMBL" id="JAEQNA010000014">
    <property type="protein sequence ID" value="MBL0423343.1"/>
    <property type="molecule type" value="Genomic_DNA"/>
</dbReference>
<dbReference type="Gene3D" id="3.20.20.140">
    <property type="entry name" value="Metal-dependent hydrolases"/>
    <property type="match status" value="1"/>
</dbReference>
<dbReference type="InterPro" id="IPR050287">
    <property type="entry name" value="MTA/SAH_deaminase"/>
</dbReference>
<dbReference type="InterPro" id="IPR011059">
    <property type="entry name" value="Metal-dep_hydrolase_composite"/>
</dbReference>
<gene>
    <name evidence="4" type="ORF">JI739_23605</name>
</gene>
<feature type="domain" description="Amidohydrolase-related" evidence="3">
    <location>
        <begin position="54"/>
        <end position="414"/>
    </location>
</feature>
<keyword evidence="5" id="KW-1185">Reference proteome</keyword>
<comment type="caution">
    <text evidence="4">The sequence shown here is derived from an EMBL/GenBank/DDBJ whole genome shotgun (WGS) entry which is preliminary data.</text>
</comment>
<evidence type="ECO:0000259" key="3">
    <source>
        <dbReference type="Pfam" id="PF01979"/>
    </source>
</evidence>
<dbReference type="Proteomes" id="UP000613011">
    <property type="component" value="Unassembled WGS sequence"/>
</dbReference>